<keyword evidence="2" id="KW-1185">Reference proteome</keyword>
<dbReference type="AlphaFoldDB" id="A0A4R3MS94"/>
<gene>
    <name evidence="1" type="ORF">EDC35_11124</name>
</gene>
<evidence type="ECO:0000313" key="1">
    <source>
        <dbReference type="EMBL" id="TCT18825.1"/>
    </source>
</evidence>
<dbReference type="RefSeq" id="WP_132978439.1">
    <property type="nucleotide sequence ID" value="NZ_SMAO01000011.1"/>
</dbReference>
<comment type="caution">
    <text evidence="1">The sequence shown here is derived from an EMBL/GenBank/DDBJ whole genome shotgun (WGS) entry which is preliminary data.</text>
</comment>
<organism evidence="1 2">
    <name type="scientific">Thiobaca trueperi</name>
    <dbReference type="NCBI Taxonomy" id="127458"/>
    <lineage>
        <taxon>Bacteria</taxon>
        <taxon>Pseudomonadati</taxon>
        <taxon>Pseudomonadota</taxon>
        <taxon>Gammaproteobacteria</taxon>
        <taxon>Chromatiales</taxon>
        <taxon>Chromatiaceae</taxon>
        <taxon>Thiobaca</taxon>
    </lineage>
</organism>
<reference evidence="1 2" key="1">
    <citation type="submission" date="2019-03" db="EMBL/GenBank/DDBJ databases">
        <title>Genomic Encyclopedia of Type Strains, Phase IV (KMG-IV): sequencing the most valuable type-strain genomes for metagenomic binning, comparative biology and taxonomic classification.</title>
        <authorList>
            <person name="Goeker M."/>
        </authorList>
    </citation>
    <scope>NUCLEOTIDE SEQUENCE [LARGE SCALE GENOMIC DNA]</scope>
    <source>
        <strain evidence="1 2">DSM 13587</strain>
    </source>
</reference>
<evidence type="ECO:0000313" key="2">
    <source>
        <dbReference type="Proteomes" id="UP000295717"/>
    </source>
</evidence>
<dbReference type="Proteomes" id="UP000295717">
    <property type="component" value="Unassembled WGS sequence"/>
</dbReference>
<name>A0A4R3MS94_9GAMM</name>
<dbReference type="OrthoDB" id="5769920at2"/>
<protein>
    <submittedName>
        <fullName evidence="1">Uncharacterized protein</fullName>
    </submittedName>
</protein>
<proteinExistence type="predicted"/>
<sequence length="111" mass="12550">MFNKIKRFLTSLFLPVDAGRRGDCNRCGDCCKLPYPCPFLQFDAEGLSRCAVYHLRPPSCRKYPRIAAENLTTQTCGFYFVVPEPVSHRVPPPVFEPAPIQAKIWATEKTG</sequence>
<accession>A0A4R3MS94</accession>
<dbReference type="EMBL" id="SMAO01000011">
    <property type="protein sequence ID" value="TCT18825.1"/>
    <property type="molecule type" value="Genomic_DNA"/>
</dbReference>